<evidence type="ECO:0000256" key="1">
    <source>
        <dbReference type="ARBA" id="ARBA00023015"/>
    </source>
</evidence>
<dbReference type="SUPFAM" id="SSF54909">
    <property type="entry name" value="Dimeric alpha+beta barrel"/>
    <property type="match status" value="1"/>
</dbReference>
<dbReference type="InterPro" id="IPR000485">
    <property type="entry name" value="AsnC-type_HTH_dom"/>
</dbReference>
<dbReference type="PROSITE" id="PS00519">
    <property type="entry name" value="HTH_ASNC_1"/>
    <property type="match status" value="1"/>
</dbReference>
<dbReference type="Pfam" id="PF01037">
    <property type="entry name" value="AsnC_trans_reg"/>
    <property type="match status" value="1"/>
</dbReference>
<dbReference type="InterPro" id="IPR036390">
    <property type="entry name" value="WH_DNA-bd_sf"/>
</dbReference>
<keyword evidence="2" id="KW-0238">DNA-binding</keyword>
<sequence length="143" mass="15735">MIIDGKDKELIALLSTNSRESTANLARKLGMSRTTITNRIERLEKRGIISGYTVQFSEDYERGQIQAHVMISSNPKSAAKIVKALRVIPAVRALHAVNGSYEMLAMVSAESTQHLDEVLDQIGNTDGIMKTTSSIILSTKFAR</sequence>
<keyword evidence="3" id="KW-0804">Transcription</keyword>
<dbReference type="GO" id="GO:0043200">
    <property type="term" value="P:response to amino acid"/>
    <property type="evidence" value="ECO:0007669"/>
    <property type="project" value="TreeGrafter"/>
</dbReference>
<evidence type="ECO:0000313" key="6">
    <source>
        <dbReference type="Proteomes" id="UP000253083"/>
    </source>
</evidence>
<dbReference type="Proteomes" id="UP000253083">
    <property type="component" value="Unassembled WGS sequence"/>
</dbReference>
<dbReference type="PRINTS" id="PR00033">
    <property type="entry name" value="HTHASNC"/>
</dbReference>
<evidence type="ECO:0000256" key="3">
    <source>
        <dbReference type="ARBA" id="ARBA00023163"/>
    </source>
</evidence>
<organism evidence="5 6">
    <name type="scientific">Arenicella xantha</name>
    <dbReference type="NCBI Taxonomy" id="644221"/>
    <lineage>
        <taxon>Bacteria</taxon>
        <taxon>Pseudomonadati</taxon>
        <taxon>Pseudomonadota</taxon>
        <taxon>Gammaproteobacteria</taxon>
        <taxon>Arenicellales</taxon>
        <taxon>Arenicellaceae</taxon>
        <taxon>Arenicella</taxon>
    </lineage>
</organism>
<gene>
    <name evidence="5" type="ORF">DFR28_1011200</name>
</gene>
<dbReference type="InterPro" id="IPR011008">
    <property type="entry name" value="Dimeric_a/b-barrel"/>
</dbReference>
<dbReference type="RefSeq" id="WP_113953347.1">
    <property type="nucleotide sequence ID" value="NZ_QNRT01000001.1"/>
</dbReference>
<reference evidence="5 6" key="1">
    <citation type="submission" date="2018-06" db="EMBL/GenBank/DDBJ databases">
        <title>Genomic Encyclopedia of Type Strains, Phase IV (KMG-IV): sequencing the most valuable type-strain genomes for metagenomic binning, comparative biology and taxonomic classification.</title>
        <authorList>
            <person name="Goeker M."/>
        </authorList>
    </citation>
    <scope>NUCLEOTIDE SEQUENCE [LARGE SCALE GENOMIC DNA]</scope>
    <source>
        <strain evidence="5 6">DSM 24032</strain>
    </source>
</reference>
<dbReference type="Gene3D" id="1.10.10.10">
    <property type="entry name" value="Winged helix-like DNA-binding domain superfamily/Winged helix DNA-binding domain"/>
    <property type="match status" value="1"/>
</dbReference>
<dbReference type="GO" id="GO:0005829">
    <property type="term" value="C:cytosol"/>
    <property type="evidence" value="ECO:0007669"/>
    <property type="project" value="TreeGrafter"/>
</dbReference>
<evidence type="ECO:0000256" key="2">
    <source>
        <dbReference type="ARBA" id="ARBA00023125"/>
    </source>
</evidence>
<dbReference type="PANTHER" id="PTHR30154">
    <property type="entry name" value="LEUCINE-RESPONSIVE REGULATORY PROTEIN"/>
    <property type="match status" value="1"/>
</dbReference>
<dbReference type="InterPro" id="IPR019885">
    <property type="entry name" value="Tscrpt_reg_HTH_AsnC-type_CS"/>
</dbReference>
<dbReference type="Gene3D" id="3.30.70.920">
    <property type="match status" value="1"/>
</dbReference>
<feature type="domain" description="HTH asnC-type" evidence="4">
    <location>
        <begin position="3"/>
        <end position="65"/>
    </location>
</feature>
<evidence type="ECO:0000259" key="4">
    <source>
        <dbReference type="PROSITE" id="PS50956"/>
    </source>
</evidence>
<dbReference type="GO" id="GO:0043565">
    <property type="term" value="F:sequence-specific DNA binding"/>
    <property type="evidence" value="ECO:0007669"/>
    <property type="project" value="InterPro"/>
</dbReference>
<evidence type="ECO:0000313" key="5">
    <source>
        <dbReference type="EMBL" id="RBP53811.1"/>
    </source>
</evidence>
<dbReference type="AlphaFoldDB" id="A0A395JQ83"/>
<dbReference type="SMART" id="SM00344">
    <property type="entry name" value="HTH_ASNC"/>
    <property type="match status" value="1"/>
</dbReference>
<protein>
    <submittedName>
        <fullName evidence="5">AsnC family transcriptional regulator</fullName>
    </submittedName>
</protein>
<accession>A0A395JQ83</accession>
<keyword evidence="1" id="KW-0805">Transcription regulation</keyword>
<dbReference type="SUPFAM" id="SSF46785">
    <property type="entry name" value="Winged helix' DNA-binding domain"/>
    <property type="match status" value="1"/>
</dbReference>
<dbReference type="OrthoDB" id="5476at2"/>
<keyword evidence="6" id="KW-1185">Reference proteome</keyword>
<dbReference type="EMBL" id="QNRT01000001">
    <property type="protein sequence ID" value="RBP53811.1"/>
    <property type="molecule type" value="Genomic_DNA"/>
</dbReference>
<dbReference type="InterPro" id="IPR019887">
    <property type="entry name" value="Tscrpt_reg_AsnC/Lrp_C"/>
</dbReference>
<dbReference type="InterPro" id="IPR019888">
    <property type="entry name" value="Tscrpt_reg_AsnC-like"/>
</dbReference>
<dbReference type="PROSITE" id="PS50956">
    <property type="entry name" value="HTH_ASNC_2"/>
    <property type="match status" value="1"/>
</dbReference>
<dbReference type="InParanoid" id="A0A395JQ83"/>
<dbReference type="InterPro" id="IPR036388">
    <property type="entry name" value="WH-like_DNA-bd_sf"/>
</dbReference>
<proteinExistence type="predicted"/>
<dbReference type="Pfam" id="PF13404">
    <property type="entry name" value="HTH_AsnC-type"/>
    <property type="match status" value="1"/>
</dbReference>
<dbReference type="PANTHER" id="PTHR30154:SF53">
    <property type="entry name" value="HTH-TYPE TRANSCRIPTIONAL REGULATOR LRPC"/>
    <property type="match status" value="1"/>
</dbReference>
<comment type="caution">
    <text evidence="5">The sequence shown here is derived from an EMBL/GenBank/DDBJ whole genome shotgun (WGS) entry which is preliminary data.</text>
</comment>
<name>A0A395JQ83_9GAMM</name>